<dbReference type="Gene3D" id="3.30.465.10">
    <property type="match status" value="1"/>
</dbReference>
<name>A0A9P6NAE1_9BASI</name>
<comment type="cofactor">
    <cofactor evidence="1">
        <name>FAD</name>
        <dbReference type="ChEBI" id="CHEBI:57692"/>
    </cofactor>
</comment>
<dbReference type="GO" id="GO:0005739">
    <property type="term" value="C:mitochondrion"/>
    <property type="evidence" value="ECO:0007669"/>
    <property type="project" value="TreeGrafter"/>
</dbReference>
<dbReference type="Pfam" id="PF01565">
    <property type="entry name" value="FAD_binding_4"/>
    <property type="match status" value="1"/>
</dbReference>
<dbReference type="InterPro" id="IPR004113">
    <property type="entry name" value="FAD-bd_oxidored_4_C"/>
</dbReference>
<keyword evidence="5" id="KW-0560">Oxidoreductase</keyword>
<dbReference type="InterPro" id="IPR006094">
    <property type="entry name" value="Oxid_FAD_bind_N"/>
</dbReference>
<dbReference type="EMBL" id="MU167344">
    <property type="protein sequence ID" value="KAG0142559.1"/>
    <property type="molecule type" value="Genomic_DNA"/>
</dbReference>
<dbReference type="AlphaFoldDB" id="A0A9P6NAE1"/>
<dbReference type="SUPFAM" id="SSF56176">
    <property type="entry name" value="FAD-binding/transporter-associated domain-like"/>
    <property type="match status" value="1"/>
</dbReference>
<dbReference type="Gene3D" id="1.10.45.10">
    <property type="entry name" value="Vanillyl-alcohol Oxidase, Chain A, domain 4"/>
    <property type="match status" value="1"/>
</dbReference>
<dbReference type="GO" id="GO:0004458">
    <property type="term" value="F:D-lactate dehydrogenase (cytochrome) activity"/>
    <property type="evidence" value="ECO:0007669"/>
    <property type="project" value="UniProtKB-EC"/>
</dbReference>
<evidence type="ECO:0000256" key="4">
    <source>
        <dbReference type="ARBA" id="ARBA00022827"/>
    </source>
</evidence>
<dbReference type="Pfam" id="PF02913">
    <property type="entry name" value="FAD-oxidase_C"/>
    <property type="match status" value="2"/>
</dbReference>
<proteinExistence type="inferred from homology"/>
<evidence type="ECO:0000256" key="2">
    <source>
        <dbReference type="ARBA" id="ARBA00008000"/>
    </source>
</evidence>
<dbReference type="PANTHER" id="PTHR43716">
    <property type="entry name" value="D-2-HYDROXYGLUTARATE DEHYDROGENASE, MITOCHONDRIAL"/>
    <property type="match status" value="1"/>
</dbReference>
<dbReference type="Gene3D" id="3.30.70.2190">
    <property type="match status" value="1"/>
</dbReference>
<dbReference type="InterPro" id="IPR016164">
    <property type="entry name" value="FAD-linked_Oxase-like_C"/>
</dbReference>
<evidence type="ECO:0000313" key="8">
    <source>
        <dbReference type="EMBL" id="KAG0142559.1"/>
    </source>
</evidence>
<comment type="caution">
    <text evidence="8">The sequence shown here is derived from an EMBL/GenBank/DDBJ whole genome shotgun (WGS) entry which is preliminary data.</text>
</comment>
<keyword evidence="4" id="KW-0274">FAD</keyword>
<feature type="domain" description="FAD-binding PCMH-type" evidence="7">
    <location>
        <begin position="5"/>
        <end position="179"/>
    </location>
</feature>
<keyword evidence="3" id="KW-0285">Flavoprotein</keyword>
<evidence type="ECO:0000256" key="5">
    <source>
        <dbReference type="ARBA" id="ARBA00023002"/>
    </source>
</evidence>
<dbReference type="OrthoDB" id="5332616at2759"/>
<comment type="similarity">
    <text evidence="2">Belongs to the FAD-binding oxidoreductase/transferase type 4 family.</text>
</comment>
<reference evidence="8" key="1">
    <citation type="submission" date="2013-11" db="EMBL/GenBank/DDBJ databases">
        <title>Genome sequence of the fusiform rust pathogen reveals effectors for host alternation and coevolution with pine.</title>
        <authorList>
            <consortium name="DOE Joint Genome Institute"/>
            <person name="Smith K."/>
            <person name="Pendleton A."/>
            <person name="Kubisiak T."/>
            <person name="Anderson C."/>
            <person name="Salamov A."/>
            <person name="Aerts A."/>
            <person name="Riley R."/>
            <person name="Clum A."/>
            <person name="Lindquist E."/>
            <person name="Ence D."/>
            <person name="Campbell M."/>
            <person name="Kronenberg Z."/>
            <person name="Feau N."/>
            <person name="Dhillon B."/>
            <person name="Hamelin R."/>
            <person name="Burleigh J."/>
            <person name="Smith J."/>
            <person name="Yandell M."/>
            <person name="Nelson C."/>
            <person name="Grigoriev I."/>
            <person name="Davis J."/>
        </authorList>
    </citation>
    <scope>NUCLEOTIDE SEQUENCE</scope>
    <source>
        <strain evidence="8">G11</strain>
    </source>
</reference>
<dbReference type="SUPFAM" id="SSF55103">
    <property type="entry name" value="FAD-linked oxidases, C-terminal domain"/>
    <property type="match status" value="1"/>
</dbReference>
<keyword evidence="9" id="KW-1185">Reference proteome</keyword>
<comment type="catalytic activity">
    <reaction evidence="6">
        <text>(R)-lactate + 2 Fe(III)-[cytochrome c] = 2 Fe(II)-[cytochrome c] + pyruvate + 2 H(+)</text>
        <dbReference type="Rhea" id="RHEA:13521"/>
        <dbReference type="Rhea" id="RHEA-COMP:10350"/>
        <dbReference type="Rhea" id="RHEA-COMP:14399"/>
        <dbReference type="ChEBI" id="CHEBI:15361"/>
        <dbReference type="ChEBI" id="CHEBI:15378"/>
        <dbReference type="ChEBI" id="CHEBI:16004"/>
        <dbReference type="ChEBI" id="CHEBI:29033"/>
        <dbReference type="ChEBI" id="CHEBI:29034"/>
        <dbReference type="EC" id="1.1.2.4"/>
    </reaction>
</comment>
<protein>
    <recommendedName>
        <fullName evidence="7">FAD-binding PCMH-type domain-containing protein</fullName>
    </recommendedName>
</protein>
<dbReference type="PROSITE" id="PS51387">
    <property type="entry name" value="FAD_PCMH"/>
    <property type="match status" value="1"/>
</dbReference>
<evidence type="ECO:0000259" key="7">
    <source>
        <dbReference type="PROSITE" id="PS51387"/>
    </source>
</evidence>
<dbReference type="InterPro" id="IPR036318">
    <property type="entry name" value="FAD-bd_PCMH-like_sf"/>
</dbReference>
<dbReference type="Gene3D" id="3.30.43.10">
    <property type="entry name" value="Uridine Diphospho-n-acetylenolpyruvylglucosamine Reductase, domain 2"/>
    <property type="match status" value="1"/>
</dbReference>
<dbReference type="FunFam" id="1.10.45.10:FF:000001">
    <property type="entry name" value="D-lactate dehydrogenase mitochondrial"/>
    <property type="match status" value="1"/>
</dbReference>
<evidence type="ECO:0000256" key="3">
    <source>
        <dbReference type="ARBA" id="ARBA00022630"/>
    </source>
</evidence>
<evidence type="ECO:0000313" key="9">
    <source>
        <dbReference type="Proteomes" id="UP000886653"/>
    </source>
</evidence>
<organism evidence="8 9">
    <name type="scientific">Cronartium quercuum f. sp. fusiforme G11</name>
    <dbReference type="NCBI Taxonomy" id="708437"/>
    <lineage>
        <taxon>Eukaryota</taxon>
        <taxon>Fungi</taxon>
        <taxon>Dikarya</taxon>
        <taxon>Basidiomycota</taxon>
        <taxon>Pucciniomycotina</taxon>
        <taxon>Pucciniomycetes</taxon>
        <taxon>Pucciniales</taxon>
        <taxon>Coleosporiaceae</taxon>
        <taxon>Cronartium</taxon>
    </lineage>
</organism>
<dbReference type="Proteomes" id="UP000886653">
    <property type="component" value="Unassembled WGS sequence"/>
</dbReference>
<gene>
    <name evidence="8" type="ORF">CROQUDRAFT_673458</name>
</gene>
<evidence type="ECO:0000256" key="1">
    <source>
        <dbReference type="ARBA" id="ARBA00001974"/>
    </source>
</evidence>
<dbReference type="GO" id="GO:0071949">
    <property type="term" value="F:FAD binding"/>
    <property type="evidence" value="ECO:0007669"/>
    <property type="project" value="InterPro"/>
</dbReference>
<dbReference type="InterPro" id="IPR016169">
    <property type="entry name" value="FAD-bd_PCMH_sub2"/>
</dbReference>
<evidence type="ECO:0000256" key="6">
    <source>
        <dbReference type="ARBA" id="ARBA00051436"/>
    </source>
</evidence>
<dbReference type="InterPro" id="IPR016166">
    <property type="entry name" value="FAD-bd_PCMH"/>
</dbReference>
<accession>A0A9P6NAE1</accession>
<dbReference type="InterPro" id="IPR051264">
    <property type="entry name" value="FAD-oxidored/transferase_4"/>
</dbReference>
<sequence>MPPWLGPTAHTLLGTRVGRGTAPTTEEVSKVVAYCVQPRLAIRPQGGDTGFVGGSVPVFDRVILNSGGLSHIRFFDETSADHLGILTADAGCILQILDESLNPMATNAGGLRLLRYGSLHGSVLGLEVVFRDEKGTLLRSGMKGGLRKDNTGYDLKQLFIGSEGTLGIITVACILTPERSTFNNVALLSISYYETIAQVFAQSRTRLGEIISAFEFFDQDCFDLVTTHTNQKEPFEVPEGSKQFYVLIETGGSNKDHDDEIPEAAGKFGKAYKYDISFSVSVMYDVVKAVLGYGHIGDGNLHINIVSRQWDSEVERAIEPWIYEWVSSKHDSISAEHGLGLMKVLYIGYSKDGTNVEMMRRIKQVFDPHQILDPGKYFLRFDHLTNGPKTRTC</sequence>
<dbReference type="InterPro" id="IPR016171">
    <property type="entry name" value="Vanillyl_alc_oxidase_C-sub2"/>
</dbReference>
<dbReference type="PANTHER" id="PTHR43716:SF1">
    <property type="entry name" value="D-2-HYDROXYGLUTARATE DEHYDROGENASE, MITOCHONDRIAL"/>
    <property type="match status" value="1"/>
</dbReference>
<dbReference type="InterPro" id="IPR016167">
    <property type="entry name" value="FAD-bd_PCMH_sub1"/>
</dbReference>